<evidence type="ECO:0000313" key="9">
    <source>
        <dbReference type="Proteomes" id="UP000315353"/>
    </source>
</evidence>
<comment type="caution">
    <text evidence="8">The sequence shown here is derived from an EMBL/GenBank/DDBJ whole genome shotgun (WGS) entry which is preliminary data.</text>
</comment>
<dbReference type="RefSeq" id="WP_255312467.1">
    <property type="nucleotide sequence ID" value="NZ_BJNB01000004.1"/>
</dbReference>
<feature type="transmembrane region" description="Helical" evidence="7">
    <location>
        <begin position="21"/>
        <end position="39"/>
    </location>
</feature>
<evidence type="ECO:0000256" key="4">
    <source>
        <dbReference type="ARBA" id="ARBA00022692"/>
    </source>
</evidence>
<evidence type="ECO:0000256" key="1">
    <source>
        <dbReference type="ARBA" id="ARBA00004651"/>
    </source>
</evidence>
<reference evidence="8 9" key="1">
    <citation type="submission" date="2019-06" db="EMBL/GenBank/DDBJ databases">
        <title>Whole genome shotgun sequence of Corynebacterium flavescens NBRC 14136.</title>
        <authorList>
            <person name="Hosoyama A."/>
            <person name="Uohara A."/>
            <person name="Ohji S."/>
            <person name="Ichikawa N."/>
        </authorList>
    </citation>
    <scope>NUCLEOTIDE SEQUENCE [LARGE SCALE GENOMIC DNA]</scope>
    <source>
        <strain evidence="8 9">NBRC 14136</strain>
    </source>
</reference>
<accession>A0AB73B591</accession>
<keyword evidence="6 7" id="KW-0472">Membrane</keyword>
<feature type="transmembrane region" description="Helical" evidence="7">
    <location>
        <begin position="45"/>
        <end position="69"/>
    </location>
</feature>
<dbReference type="Pfam" id="PF01899">
    <property type="entry name" value="MNHE"/>
    <property type="match status" value="1"/>
</dbReference>
<dbReference type="Proteomes" id="UP000315353">
    <property type="component" value="Unassembled WGS sequence"/>
</dbReference>
<dbReference type="AlphaFoldDB" id="A0AB73B591"/>
<dbReference type="GeneID" id="82881250"/>
<evidence type="ECO:0000256" key="6">
    <source>
        <dbReference type="ARBA" id="ARBA00023136"/>
    </source>
</evidence>
<organism evidence="8 9">
    <name type="scientific">Corynebacterium flavescens</name>
    <dbReference type="NCBI Taxonomy" id="28028"/>
    <lineage>
        <taxon>Bacteria</taxon>
        <taxon>Bacillati</taxon>
        <taxon>Actinomycetota</taxon>
        <taxon>Actinomycetes</taxon>
        <taxon>Mycobacteriales</taxon>
        <taxon>Corynebacteriaceae</taxon>
        <taxon>Corynebacterium</taxon>
    </lineage>
</organism>
<dbReference type="NCBIfam" id="NF006521">
    <property type="entry name" value="PRK08965.1-5"/>
    <property type="match status" value="1"/>
</dbReference>
<gene>
    <name evidence="8" type="ORF">CFL01nite_04390</name>
</gene>
<evidence type="ECO:0000256" key="7">
    <source>
        <dbReference type="SAM" id="Phobius"/>
    </source>
</evidence>
<dbReference type="GO" id="GO:0008324">
    <property type="term" value="F:monoatomic cation transmembrane transporter activity"/>
    <property type="evidence" value="ECO:0007669"/>
    <property type="project" value="InterPro"/>
</dbReference>
<evidence type="ECO:0000256" key="5">
    <source>
        <dbReference type="ARBA" id="ARBA00022989"/>
    </source>
</evidence>
<proteinExistence type="inferred from homology"/>
<protein>
    <submittedName>
        <fullName evidence="8">Monovalent cation/H+ antiporter subunit E</fullName>
    </submittedName>
</protein>
<keyword evidence="3" id="KW-1003">Cell membrane</keyword>
<dbReference type="PANTHER" id="PTHR34584">
    <property type="entry name" value="NA(+)/H(+) ANTIPORTER SUBUNIT E1"/>
    <property type="match status" value="1"/>
</dbReference>
<dbReference type="GO" id="GO:0005886">
    <property type="term" value="C:plasma membrane"/>
    <property type="evidence" value="ECO:0007669"/>
    <property type="project" value="UniProtKB-SubCell"/>
</dbReference>
<evidence type="ECO:0000313" key="8">
    <source>
        <dbReference type="EMBL" id="GEB96944.1"/>
    </source>
</evidence>
<keyword evidence="5 7" id="KW-1133">Transmembrane helix</keyword>
<keyword evidence="4 7" id="KW-0812">Transmembrane</keyword>
<dbReference type="EMBL" id="BJNB01000004">
    <property type="protein sequence ID" value="GEB96944.1"/>
    <property type="molecule type" value="Genomic_DNA"/>
</dbReference>
<evidence type="ECO:0000256" key="3">
    <source>
        <dbReference type="ARBA" id="ARBA00022475"/>
    </source>
</evidence>
<evidence type="ECO:0000256" key="2">
    <source>
        <dbReference type="ARBA" id="ARBA00006228"/>
    </source>
</evidence>
<dbReference type="InterPro" id="IPR002758">
    <property type="entry name" value="Cation_antiport_E"/>
</dbReference>
<sequence>MSSNRYGIHFQGFRHRFRPWFIVWLTVMWCLLMGDVSWANVFGGLAVGCLIVFLLPLPAMPVAGISISWGEFIRFCFRWVADLFYASVKVAWLAIRPQAPPKTAILELPMRLENEFILSLAVTLYNLQPGGTVTDIDIANRMLTIHVLDADSDSHLEREIAAVARLEASLISIFERSHP</sequence>
<name>A0AB73B591_CORFL</name>
<comment type="similarity">
    <text evidence="2">Belongs to the CPA3 antiporters (TC 2.A.63) subunit E family.</text>
</comment>
<dbReference type="PANTHER" id="PTHR34584:SF1">
    <property type="entry name" value="NA(+)_H(+) ANTIPORTER SUBUNIT E1"/>
    <property type="match status" value="1"/>
</dbReference>
<comment type="subcellular location">
    <subcellularLocation>
        <location evidence="1">Cell membrane</location>
        <topology evidence="1">Multi-pass membrane protein</topology>
    </subcellularLocation>
</comment>